<proteinExistence type="predicted"/>
<sequence length="326" mass="37137">MKVLVAPLNWGVGHATRCIPIIHFLLNRGDEVHIAGDGQSLELLQSYFPKLTFHELPPLNITYTKRLPLYTAFPRMAARMFFHYFRDRRAIRRLMKQEHFDCIFSDNRYGIRSAEAKSYLITHQLRVCFGCKNSWLERLSGRIIRRLIASFNACLVPDYDSDNNLAGRIDKPVDGLKVLYTGPQSRFPLDEPDIPLPRYDLLIILSGPEPQRTKFEQLVASLAASSIKRIMLVRGTKTPPEAALPANLSTLDFVGDLMLQTLIHNSKAIIARAGYSTIMDLNALSRGAVLVATPHQPEQEYLATWLDGKRGFVRAEQDEKSLREWF</sequence>
<name>A0A4R2ETX3_9BACT</name>
<evidence type="ECO:0000313" key="2">
    <source>
        <dbReference type="Proteomes" id="UP000294830"/>
    </source>
</evidence>
<comment type="caution">
    <text evidence="1">The sequence shown here is derived from an EMBL/GenBank/DDBJ whole genome shotgun (WGS) entry which is preliminary data.</text>
</comment>
<dbReference type="GO" id="GO:0016740">
    <property type="term" value="F:transferase activity"/>
    <property type="evidence" value="ECO:0007669"/>
    <property type="project" value="UniProtKB-KW"/>
</dbReference>
<dbReference type="EMBL" id="SLWB01000002">
    <property type="protein sequence ID" value="TCN72065.1"/>
    <property type="molecule type" value="Genomic_DNA"/>
</dbReference>
<keyword evidence="2" id="KW-1185">Reference proteome</keyword>
<gene>
    <name evidence="1" type="ORF">CLV25_10226</name>
</gene>
<dbReference type="Gene3D" id="3.40.50.2000">
    <property type="entry name" value="Glycogen Phosphorylase B"/>
    <property type="match status" value="1"/>
</dbReference>
<keyword evidence="1" id="KW-0808">Transferase</keyword>
<evidence type="ECO:0000313" key="1">
    <source>
        <dbReference type="EMBL" id="TCN72065.1"/>
    </source>
</evidence>
<dbReference type="Proteomes" id="UP000294830">
    <property type="component" value="Unassembled WGS sequence"/>
</dbReference>
<accession>A0A4R2ETX3</accession>
<organism evidence="1 2">
    <name type="scientific">Acetobacteroides hydrogenigenes</name>
    <dbReference type="NCBI Taxonomy" id="979970"/>
    <lineage>
        <taxon>Bacteria</taxon>
        <taxon>Pseudomonadati</taxon>
        <taxon>Bacteroidota</taxon>
        <taxon>Bacteroidia</taxon>
        <taxon>Bacteroidales</taxon>
        <taxon>Rikenellaceae</taxon>
        <taxon>Acetobacteroides</taxon>
    </lineage>
</organism>
<dbReference type="SUPFAM" id="SSF53756">
    <property type="entry name" value="UDP-Glycosyltransferase/glycogen phosphorylase"/>
    <property type="match status" value="1"/>
</dbReference>
<reference evidence="1 2" key="1">
    <citation type="submission" date="2019-03" db="EMBL/GenBank/DDBJ databases">
        <title>Genomic Encyclopedia of Archaeal and Bacterial Type Strains, Phase II (KMG-II): from individual species to whole genera.</title>
        <authorList>
            <person name="Goeker M."/>
        </authorList>
    </citation>
    <scope>NUCLEOTIDE SEQUENCE [LARGE SCALE GENOMIC DNA]</scope>
    <source>
        <strain evidence="1 2">RL-C</strain>
    </source>
</reference>
<protein>
    <submittedName>
        <fullName evidence="1">UDP-N-acetylglucosamine:LPS N-acetylglucosamine transferase</fullName>
    </submittedName>
</protein>
<dbReference type="AlphaFoldDB" id="A0A4R2ETX3"/>